<organism evidence="3 4">
    <name type="scientific">Stackebrandtia nassauensis (strain DSM 44728 / CIP 108903 / NRRL B-16338 / NBRC 102104 / LLR-40K-21)</name>
    <dbReference type="NCBI Taxonomy" id="446470"/>
    <lineage>
        <taxon>Bacteria</taxon>
        <taxon>Bacillati</taxon>
        <taxon>Actinomycetota</taxon>
        <taxon>Actinomycetes</taxon>
        <taxon>Glycomycetales</taxon>
        <taxon>Glycomycetaceae</taxon>
        <taxon>Stackebrandtia</taxon>
    </lineage>
</organism>
<dbReference type="SUPFAM" id="SSF52402">
    <property type="entry name" value="Adenine nucleotide alpha hydrolases-like"/>
    <property type="match status" value="2"/>
</dbReference>
<dbReference type="InterPro" id="IPR014729">
    <property type="entry name" value="Rossmann-like_a/b/a_fold"/>
</dbReference>
<dbReference type="KEGG" id="sna:Snas_3658"/>
<evidence type="ECO:0000259" key="2">
    <source>
        <dbReference type="Pfam" id="PF00582"/>
    </source>
</evidence>
<dbReference type="PANTHER" id="PTHR31964:SF113">
    <property type="entry name" value="USPA DOMAIN-CONTAINING PROTEIN"/>
    <property type="match status" value="1"/>
</dbReference>
<dbReference type="RefSeq" id="WP_013018887.1">
    <property type="nucleotide sequence ID" value="NC_013947.1"/>
</dbReference>
<name>D3PXI6_STANL</name>
<sequence length="296" mass="31143">MPAAIAVGYDGSPSSRRAIDWAADEARLRDRELIIVTVHLTLSAPPPPAEDEPDPSADRQAVRDMLNAAKRDLAERSPRLKVEAELISAATAGAGLVAGSDRWELLVLGERGEGGFAGILVGSTSTQVSAHARCPVVVVRGPGGETGPNAGRVVIGVDESEHSREAVRFGLREARLYQVPATLVHAWRHPMATRDGYLASGLGDRQAMADRALTTISEALSGIHEDFPDVPVKRMAVHGGARQVLLDQSMGARMLVVGSRGHGGFAGLLLGSTSQALLHHADAPVAIVRSARPTTP</sequence>
<dbReference type="CDD" id="cd00293">
    <property type="entry name" value="USP-like"/>
    <property type="match status" value="1"/>
</dbReference>
<accession>D3PXI6</accession>
<dbReference type="InterPro" id="IPR006015">
    <property type="entry name" value="Universal_stress_UspA"/>
</dbReference>
<evidence type="ECO:0000256" key="1">
    <source>
        <dbReference type="ARBA" id="ARBA00008791"/>
    </source>
</evidence>
<dbReference type="PANTHER" id="PTHR31964">
    <property type="entry name" value="ADENINE NUCLEOTIDE ALPHA HYDROLASES-LIKE SUPERFAMILY PROTEIN"/>
    <property type="match status" value="1"/>
</dbReference>
<dbReference type="Proteomes" id="UP000000844">
    <property type="component" value="Chromosome"/>
</dbReference>
<comment type="similarity">
    <text evidence="1">Belongs to the universal stress protein A family.</text>
</comment>
<dbReference type="EMBL" id="CP001778">
    <property type="protein sequence ID" value="ADD43316.1"/>
    <property type="molecule type" value="Genomic_DNA"/>
</dbReference>
<dbReference type="eggNOG" id="COG0589">
    <property type="taxonomic scope" value="Bacteria"/>
</dbReference>
<dbReference type="HOGENOM" id="CLU_049301_2_3_11"/>
<dbReference type="Pfam" id="PF00582">
    <property type="entry name" value="Usp"/>
    <property type="match status" value="2"/>
</dbReference>
<gene>
    <name evidence="3" type="ordered locus">Snas_3658</name>
</gene>
<dbReference type="Gene3D" id="3.40.50.620">
    <property type="entry name" value="HUPs"/>
    <property type="match status" value="2"/>
</dbReference>
<dbReference type="PRINTS" id="PR01438">
    <property type="entry name" value="UNVRSLSTRESS"/>
</dbReference>
<dbReference type="STRING" id="446470.Snas_3658"/>
<dbReference type="OrthoDB" id="6174426at2"/>
<feature type="domain" description="UspA" evidence="2">
    <location>
        <begin position="5"/>
        <end position="140"/>
    </location>
</feature>
<proteinExistence type="inferred from homology"/>
<evidence type="ECO:0000313" key="4">
    <source>
        <dbReference type="Proteomes" id="UP000000844"/>
    </source>
</evidence>
<feature type="domain" description="UspA" evidence="2">
    <location>
        <begin position="152"/>
        <end position="289"/>
    </location>
</feature>
<evidence type="ECO:0000313" key="3">
    <source>
        <dbReference type="EMBL" id="ADD43316.1"/>
    </source>
</evidence>
<dbReference type="AlphaFoldDB" id="D3PXI6"/>
<protein>
    <submittedName>
        <fullName evidence="3">UspA domain protein</fullName>
    </submittedName>
</protein>
<reference evidence="3 4" key="1">
    <citation type="journal article" date="2009" name="Stand. Genomic Sci.">
        <title>Complete genome sequence of Stackebrandtia nassauensis type strain (LLR-40K-21).</title>
        <authorList>
            <person name="Munk C."/>
            <person name="Lapidus A."/>
            <person name="Copeland A."/>
            <person name="Jando M."/>
            <person name="Mayilraj S."/>
            <person name="Glavina Del Rio T."/>
            <person name="Nolan M."/>
            <person name="Chen F."/>
            <person name="Lucas S."/>
            <person name="Tice H."/>
            <person name="Cheng J.F."/>
            <person name="Han C."/>
            <person name="Detter J.C."/>
            <person name="Bruce D."/>
            <person name="Goodwin L."/>
            <person name="Chain P."/>
            <person name="Pitluck S."/>
            <person name="Goker M."/>
            <person name="Ovchinikova G."/>
            <person name="Pati A."/>
            <person name="Ivanova N."/>
            <person name="Mavromatis K."/>
            <person name="Chen A."/>
            <person name="Palaniappan K."/>
            <person name="Land M."/>
            <person name="Hauser L."/>
            <person name="Chang Y.J."/>
            <person name="Jeffries C.D."/>
            <person name="Bristow J."/>
            <person name="Eisen J.A."/>
            <person name="Markowitz V."/>
            <person name="Hugenholtz P."/>
            <person name="Kyrpides N.C."/>
            <person name="Klenk H.P."/>
        </authorList>
    </citation>
    <scope>NUCLEOTIDE SEQUENCE [LARGE SCALE GENOMIC DNA]</scope>
    <source>
        <strain evidence="4">DSM 44728 / CIP 108903 / NRRL B-16338 / NBRC 102104 / LLR-40K-21</strain>
    </source>
</reference>
<dbReference type="InterPro" id="IPR006016">
    <property type="entry name" value="UspA"/>
</dbReference>
<keyword evidence="4" id="KW-1185">Reference proteome</keyword>